<evidence type="ECO:0000313" key="2">
    <source>
        <dbReference type="Proteomes" id="UP000185999"/>
    </source>
</evidence>
<gene>
    <name evidence="1" type="ORF">SAMN05421760_103114</name>
</gene>
<dbReference type="AlphaFoldDB" id="A0A1N7L096"/>
<protein>
    <submittedName>
        <fullName evidence="1">Uncharacterized protein</fullName>
    </submittedName>
</protein>
<proteinExistence type="predicted"/>
<name>A0A1N7L096_9GAMM</name>
<keyword evidence="2" id="KW-1185">Reference proteome</keyword>
<dbReference type="RefSeq" id="WP_054341779.1">
    <property type="nucleotide sequence ID" value="NZ_FTOE01000003.1"/>
</dbReference>
<evidence type="ECO:0000313" key="1">
    <source>
        <dbReference type="EMBL" id="SIS67241.1"/>
    </source>
</evidence>
<sequence length="63" mass="7021">MKSKQDSHHPSALMALNGWSIEDILTFSEMLNLPHDVTAQLIEGYITRHRTYQEGGVAGTPPE</sequence>
<accession>A0A1N7L096</accession>
<dbReference type="Proteomes" id="UP000185999">
    <property type="component" value="Unassembled WGS sequence"/>
</dbReference>
<reference evidence="2" key="1">
    <citation type="submission" date="2017-01" db="EMBL/GenBank/DDBJ databases">
        <authorList>
            <person name="Varghese N."/>
            <person name="Submissions S."/>
        </authorList>
    </citation>
    <scope>NUCLEOTIDE SEQUENCE [LARGE SCALE GENOMIC DNA]</scope>
    <source>
        <strain evidence="2">DSM 22306</strain>
    </source>
</reference>
<dbReference type="EMBL" id="FTOE01000003">
    <property type="protein sequence ID" value="SIS67241.1"/>
    <property type="molecule type" value="Genomic_DNA"/>
</dbReference>
<organism evidence="1 2">
    <name type="scientific">Neptunomonas antarctica</name>
    <dbReference type="NCBI Taxonomy" id="619304"/>
    <lineage>
        <taxon>Bacteria</taxon>
        <taxon>Pseudomonadati</taxon>
        <taxon>Pseudomonadota</taxon>
        <taxon>Gammaproteobacteria</taxon>
        <taxon>Oceanospirillales</taxon>
        <taxon>Oceanospirillaceae</taxon>
        <taxon>Neptunomonas</taxon>
    </lineage>
</organism>